<dbReference type="InterPro" id="IPR006615">
    <property type="entry name" value="Pept_C19_DUSP"/>
</dbReference>
<dbReference type="SUPFAM" id="SSF143791">
    <property type="entry name" value="DUSP-like"/>
    <property type="match status" value="1"/>
</dbReference>
<reference evidence="3" key="1">
    <citation type="submission" date="2023-01" db="EMBL/GenBank/DDBJ databases">
        <title>Metagenome sequencing of chrysophaentin producing Chrysophaeum taylorii.</title>
        <authorList>
            <person name="Davison J."/>
            <person name="Bewley C."/>
        </authorList>
    </citation>
    <scope>NUCLEOTIDE SEQUENCE</scope>
    <source>
        <strain evidence="3">NIES-1699</strain>
    </source>
</reference>
<evidence type="ECO:0000313" key="4">
    <source>
        <dbReference type="Proteomes" id="UP001230188"/>
    </source>
</evidence>
<accession>A0AAD7XMV7</accession>
<dbReference type="PROSITE" id="PS50195">
    <property type="entry name" value="PX"/>
    <property type="match status" value="1"/>
</dbReference>
<dbReference type="Gene3D" id="2.30.29.30">
    <property type="entry name" value="Pleckstrin-homology domain (PH domain)/Phosphotyrosine-binding domain (PTB)"/>
    <property type="match status" value="1"/>
</dbReference>
<proteinExistence type="predicted"/>
<protein>
    <recommendedName>
        <fullName evidence="5">DUSP domain-containing protein</fullName>
    </recommendedName>
</protein>
<dbReference type="Gene3D" id="3.30.2230.10">
    <property type="entry name" value="DUSP-like"/>
    <property type="match status" value="1"/>
</dbReference>
<sequence>MVSYLVGGLTSLLIGEEEDDPSKLKDVVMIAVYESPHKQLGVSVNAKPWEVRDAFRSNCVRLLAQTYFNKLDKPVLPYKYSLVAFHLISKTLAVSRAQDLKRYLDEEPTLFQGQARDILQVLRPVHCEGIPMNPAVRACAMLSVIYVDAWLSGPEGGDVVTPHEKYVLRVFYCGRSHVVRRRYSEFYSLNERMSDELLMVPGFPPKDTFFLVFGNKEARGKALCAYANRVHASLAARGVFSPRLMDFLAIDVSRVHIEEDGRISKFLDSTGALQGSAWHMVEETWLKRWRKFVLGRGARRYEPPGPITNELLLIPRDQFATEELGGTDSPAAAAALVDQRATTVPIPRRRVAKQFAPSSREIKALGERDNRHVYLPPPDHLERHQQGETKDPVTIARHYRAVNYNLWVYWKMVHGGGPCISRKNKDILSAPACGSGMEAVSRIQRFGRMVLAKNDRFDRYWKHLSRTAPGVREVLLEFEEKRRQDLAERQIKNSKSERTKSRLRDAARYTQRAWRAKKQYAFNDDNVRVQKHAQEVFATADGEVEHAAPGAPFVVEEGESVVKLGGVERFDVKFTDTDGPTLPLILKKHSCSELTFVQSIDDKWRRDNPGKSRDQLCPDCVLLVVQNYPVSSLTHKQVMGRLESAKWPLTLRFERPLRPDDVKSFRDVCLLDDNKNVDDDFKLQLIKRLLHMGIPLVKYGRKGRPHHTKLYLNETIVFWQIKGAERLREETQSLSLKYDLTHSLALYDLKYVRIDKVSSVFHLPLNRNAQPDRSFTLFAEGRTLDFEVQDVDGDVTALPPVGRRLLAWAFDAIIKEARGSKIFVDKTGAPIRRTQPKKRLRMVR</sequence>
<dbReference type="GO" id="GO:0035091">
    <property type="term" value="F:phosphatidylinositol binding"/>
    <property type="evidence" value="ECO:0007669"/>
    <property type="project" value="InterPro"/>
</dbReference>
<dbReference type="InterPro" id="IPR001683">
    <property type="entry name" value="PX_dom"/>
</dbReference>
<feature type="domain" description="DUSP" evidence="2">
    <location>
        <begin position="254"/>
        <end position="425"/>
    </location>
</feature>
<keyword evidence="4" id="KW-1185">Reference proteome</keyword>
<dbReference type="InterPro" id="IPR036871">
    <property type="entry name" value="PX_dom_sf"/>
</dbReference>
<dbReference type="Pfam" id="PF06337">
    <property type="entry name" value="DUSP"/>
    <property type="match status" value="1"/>
</dbReference>
<dbReference type="Proteomes" id="UP001230188">
    <property type="component" value="Unassembled WGS sequence"/>
</dbReference>
<evidence type="ECO:0000259" key="2">
    <source>
        <dbReference type="PROSITE" id="PS51283"/>
    </source>
</evidence>
<gene>
    <name evidence="3" type="ORF">CTAYLR_001064</name>
</gene>
<name>A0AAD7XMV7_9STRA</name>
<dbReference type="Pfam" id="PF00787">
    <property type="entry name" value="PX"/>
    <property type="match status" value="1"/>
</dbReference>
<dbReference type="AlphaFoldDB" id="A0AAD7XMV7"/>
<dbReference type="PROSITE" id="PS51283">
    <property type="entry name" value="DUSP"/>
    <property type="match status" value="1"/>
</dbReference>
<dbReference type="SUPFAM" id="SSF64268">
    <property type="entry name" value="PX domain"/>
    <property type="match status" value="1"/>
</dbReference>
<dbReference type="InterPro" id="IPR011993">
    <property type="entry name" value="PH-like_dom_sf"/>
</dbReference>
<evidence type="ECO:0000259" key="1">
    <source>
        <dbReference type="PROSITE" id="PS50195"/>
    </source>
</evidence>
<comment type="caution">
    <text evidence="3">The sequence shown here is derived from an EMBL/GenBank/DDBJ whole genome shotgun (WGS) entry which is preliminary data.</text>
</comment>
<dbReference type="Gene3D" id="3.30.1520.10">
    <property type="entry name" value="Phox-like domain"/>
    <property type="match status" value="1"/>
</dbReference>
<evidence type="ECO:0000313" key="3">
    <source>
        <dbReference type="EMBL" id="KAJ8604793.1"/>
    </source>
</evidence>
<dbReference type="EMBL" id="JAQMWT010000322">
    <property type="protein sequence ID" value="KAJ8604793.1"/>
    <property type="molecule type" value="Genomic_DNA"/>
</dbReference>
<dbReference type="InterPro" id="IPR035927">
    <property type="entry name" value="DUSP-like_sf"/>
</dbReference>
<evidence type="ECO:0008006" key="5">
    <source>
        <dbReference type="Google" id="ProtNLM"/>
    </source>
</evidence>
<dbReference type="GO" id="GO:0004843">
    <property type="term" value="F:cysteine-type deubiquitinase activity"/>
    <property type="evidence" value="ECO:0007669"/>
    <property type="project" value="InterPro"/>
</dbReference>
<organism evidence="3 4">
    <name type="scientific">Chrysophaeum taylorii</name>
    <dbReference type="NCBI Taxonomy" id="2483200"/>
    <lineage>
        <taxon>Eukaryota</taxon>
        <taxon>Sar</taxon>
        <taxon>Stramenopiles</taxon>
        <taxon>Ochrophyta</taxon>
        <taxon>Pelagophyceae</taxon>
        <taxon>Pelagomonadales</taxon>
        <taxon>Pelagomonadaceae</taxon>
        <taxon>Chrysophaeum</taxon>
    </lineage>
</organism>
<feature type="domain" description="PX" evidence="1">
    <location>
        <begin position="144"/>
        <end position="274"/>
    </location>
</feature>